<organism evidence="2 3">
    <name type="scientific">Catenulispora yoronensis</name>
    <dbReference type="NCBI Taxonomy" id="450799"/>
    <lineage>
        <taxon>Bacteria</taxon>
        <taxon>Bacillati</taxon>
        <taxon>Actinomycetota</taxon>
        <taxon>Actinomycetes</taxon>
        <taxon>Catenulisporales</taxon>
        <taxon>Catenulisporaceae</taxon>
        <taxon>Catenulispora</taxon>
    </lineage>
</organism>
<dbReference type="InterPro" id="IPR000914">
    <property type="entry name" value="SBP_5_dom"/>
</dbReference>
<evidence type="ECO:0000313" key="3">
    <source>
        <dbReference type="Proteomes" id="UP001500751"/>
    </source>
</evidence>
<dbReference type="PANTHER" id="PTHR30290:SF65">
    <property type="entry name" value="MONOACYL PHOSPHATIDYLINOSITOL TETRAMANNOSIDE-BINDING PROTEIN LPQW-RELATED"/>
    <property type="match status" value="1"/>
</dbReference>
<reference evidence="2 3" key="1">
    <citation type="journal article" date="2019" name="Int. J. Syst. Evol. Microbiol.">
        <title>The Global Catalogue of Microorganisms (GCM) 10K type strain sequencing project: providing services to taxonomists for standard genome sequencing and annotation.</title>
        <authorList>
            <consortium name="The Broad Institute Genomics Platform"/>
            <consortium name="The Broad Institute Genome Sequencing Center for Infectious Disease"/>
            <person name="Wu L."/>
            <person name="Ma J."/>
        </authorList>
    </citation>
    <scope>NUCLEOTIDE SEQUENCE [LARGE SCALE GENOMIC DNA]</scope>
    <source>
        <strain evidence="2 3">JCM 16014</strain>
    </source>
</reference>
<dbReference type="Pfam" id="PF00496">
    <property type="entry name" value="SBP_bac_5"/>
    <property type="match status" value="1"/>
</dbReference>
<dbReference type="PANTHER" id="PTHR30290">
    <property type="entry name" value="PERIPLASMIC BINDING COMPONENT OF ABC TRANSPORTER"/>
    <property type="match status" value="1"/>
</dbReference>
<dbReference type="PIRSF" id="PIRSF002741">
    <property type="entry name" value="MppA"/>
    <property type="match status" value="1"/>
</dbReference>
<dbReference type="InterPro" id="IPR030678">
    <property type="entry name" value="Peptide/Ni-bd"/>
</dbReference>
<comment type="caution">
    <text evidence="2">The sequence shown here is derived from an EMBL/GenBank/DDBJ whole genome shotgun (WGS) entry which is preliminary data.</text>
</comment>
<feature type="domain" description="Solute-binding protein family 5" evidence="1">
    <location>
        <begin position="104"/>
        <end position="466"/>
    </location>
</feature>
<dbReference type="EMBL" id="BAAAQN010000016">
    <property type="protein sequence ID" value="GAA2029998.1"/>
    <property type="molecule type" value="Genomic_DNA"/>
</dbReference>
<name>A0ABN2U777_9ACTN</name>
<dbReference type="Gene3D" id="3.40.190.10">
    <property type="entry name" value="Periplasmic binding protein-like II"/>
    <property type="match status" value="1"/>
</dbReference>
<dbReference type="CDD" id="cd08492">
    <property type="entry name" value="PBP2_NikA_DppA_OppA_like_15"/>
    <property type="match status" value="1"/>
</dbReference>
<accession>A0ABN2U777</accession>
<proteinExistence type="predicted"/>
<dbReference type="RefSeq" id="WP_344666393.1">
    <property type="nucleotide sequence ID" value="NZ_BAAAQN010000016.1"/>
</dbReference>
<gene>
    <name evidence="2" type="ORF">GCM10009839_32020</name>
</gene>
<evidence type="ECO:0000259" key="1">
    <source>
        <dbReference type="Pfam" id="PF00496"/>
    </source>
</evidence>
<dbReference type="InterPro" id="IPR039424">
    <property type="entry name" value="SBP_5"/>
</dbReference>
<protein>
    <submittedName>
        <fullName evidence="2">ABC transporter substrate-binding protein</fullName>
    </submittedName>
</protein>
<dbReference type="SUPFAM" id="SSF53850">
    <property type="entry name" value="Periplasmic binding protein-like II"/>
    <property type="match status" value="1"/>
</dbReference>
<dbReference type="Gene3D" id="3.10.105.10">
    <property type="entry name" value="Dipeptide-binding Protein, Domain 3"/>
    <property type="match status" value="1"/>
</dbReference>
<evidence type="ECO:0000313" key="2">
    <source>
        <dbReference type="EMBL" id="GAA2029998.1"/>
    </source>
</evidence>
<keyword evidence="3" id="KW-1185">Reference proteome</keyword>
<sequence length="557" mass="58002">MRHAFVLPLREKNRKQFGTSTLAVRSGLALVLALGVAACSSNNSGSAAGSATGAATPRPGGTLTVDIASKPLCLDPQNNNSNGNTAISRQLVDSLTDQDPATGEPRPWLATSFQSDATATSFTFKLRAGATFSDGAAVDAAAVKANFDTIVKLGAVDAVGSSYLTGYQDTKIIDSLTATVTFTQPNAQFLQATSTAALGLLSPASLATSPQDRCQGRGLAGSGPFVLKDAGQGQQIKLTGRQGYSWGSSLWKHQGAAFLSEIDYNVVPESAVRAGSLASGQVTGVIGVDPQDERTLANAGAVELTRSVPGIVYNLTANTTHPILADDVVRKAITKGIDRAQIASTLLSPHYKPATSILSSSTPDYTNLSSDLAYDPAGAEALLDADGWKPGADGVRAKGGTRLTVQLVYPGVDTTSRNVLQLVQQQLTKVGIDAQLQGLALNQLAPAQNAGQYDLLWFGLTRADPDILRTAFAVSAKNRARLPAGNPLETALGDQAATLDAGKRKALAATAQQLIVRDAYAIPVYEQIQFDAFAPSVHGAALDASAQPELFDTWLAR</sequence>
<dbReference type="Proteomes" id="UP001500751">
    <property type="component" value="Unassembled WGS sequence"/>
</dbReference>